<organism evidence="2 3">
    <name type="scientific">Haloechinothrix alba</name>
    <dbReference type="NCBI Taxonomy" id="664784"/>
    <lineage>
        <taxon>Bacteria</taxon>
        <taxon>Bacillati</taxon>
        <taxon>Actinomycetota</taxon>
        <taxon>Actinomycetes</taxon>
        <taxon>Pseudonocardiales</taxon>
        <taxon>Pseudonocardiaceae</taxon>
        <taxon>Haloechinothrix</taxon>
    </lineage>
</organism>
<sequence>MSNHDSQRRVRASWLGCLSDGRDHVVTHAELSGLTGRRGGKYRALCGHVVMPGSMLEPPGPACVTCVRFVRVHPSVVTPERASELRQRRRRGPIAAYLARLMAPVGTGMTPTSPVPTGLHPERGET</sequence>
<gene>
    <name evidence="2" type="ORF">SAMN06265360_11292</name>
</gene>
<evidence type="ECO:0000256" key="1">
    <source>
        <dbReference type="SAM" id="MobiDB-lite"/>
    </source>
</evidence>
<name>A0A238XWL0_9PSEU</name>
<evidence type="ECO:0000313" key="2">
    <source>
        <dbReference type="EMBL" id="SNR62369.1"/>
    </source>
</evidence>
<dbReference type="RefSeq" id="WP_141134672.1">
    <property type="nucleotide sequence ID" value="NZ_FZNW01000012.1"/>
</dbReference>
<evidence type="ECO:0000313" key="3">
    <source>
        <dbReference type="Proteomes" id="UP000198348"/>
    </source>
</evidence>
<reference evidence="2 3" key="1">
    <citation type="submission" date="2017-06" db="EMBL/GenBank/DDBJ databases">
        <authorList>
            <person name="Kim H.J."/>
            <person name="Triplett B.A."/>
        </authorList>
    </citation>
    <scope>NUCLEOTIDE SEQUENCE [LARGE SCALE GENOMIC DNA]</scope>
    <source>
        <strain evidence="2 3">DSM 45207</strain>
    </source>
</reference>
<keyword evidence="3" id="KW-1185">Reference proteome</keyword>
<feature type="region of interest" description="Disordered" evidence="1">
    <location>
        <begin position="105"/>
        <end position="126"/>
    </location>
</feature>
<dbReference type="Proteomes" id="UP000198348">
    <property type="component" value="Unassembled WGS sequence"/>
</dbReference>
<dbReference type="AlphaFoldDB" id="A0A238XWL0"/>
<dbReference type="OrthoDB" id="3637666at2"/>
<proteinExistence type="predicted"/>
<protein>
    <submittedName>
        <fullName evidence="2">Uncharacterized protein</fullName>
    </submittedName>
</protein>
<accession>A0A238XWL0</accession>
<dbReference type="EMBL" id="FZNW01000012">
    <property type="protein sequence ID" value="SNR62369.1"/>
    <property type="molecule type" value="Genomic_DNA"/>
</dbReference>